<dbReference type="PANTHER" id="PTHR42914">
    <property type="entry name" value="7-CYANO-7-DEAZAGUANINE SYNTHASE"/>
    <property type="match status" value="1"/>
</dbReference>
<keyword evidence="12" id="KW-1185">Reference proteome</keyword>
<dbReference type="GO" id="GO:0005524">
    <property type="term" value="F:ATP binding"/>
    <property type="evidence" value="ECO:0007669"/>
    <property type="project" value="UniProtKB-UniRule"/>
</dbReference>
<dbReference type="GO" id="GO:0016879">
    <property type="term" value="F:ligase activity, forming carbon-nitrogen bonds"/>
    <property type="evidence" value="ECO:0007669"/>
    <property type="project" value="UniProtKB-UniRule"/>
</dbReference>
<keyword evidence="5 10" id="KW-0862">Zinc</keyword>
<dbReference type="Gene3D" id="3.40.50.620">
    <property type="entry name" value="HUPs"/>
    <property type="match status" value="1"/>
</dbReference>
<name>A0A221W7H0_9PSEU</name>
<dbReference type="Pfam" id="PF06508">
    <property type="entry name" value="QueC"/>
    <property type="match status" value="1"/>
</dbReference>
<proteinExistence type="inferred from homology"/>
<feature type="binding site" evidence="10">
    <location>
        <position position="214"/>
    </location>
    <ligand>
        <name>Zn(2+)</name>
        <dbReference type="ChEBI" id="CHEBI:29105"/>
    </ligand>
</feature>
<dbReference type="InterPro" id="IPR018317">
    <property type="entry name" value="QueC"/>
</dbReference>
<evidence type="ECO:0000256" key="10">
    <source>
        <dbReference type="HAMAP-Rule" id="MF_01633"/>
    </source>
</evidence>
<dbReference type="InterPro" id="IPR014729">
    <property type="entry name" value="Rossmann-like_a/b/a_fold"/>
</dbReference>
<comment type="similarity">
    <text evidence="7 10">Belongs to the QueC family.</text>
</comment>
<dbReference type="PIRSF" id="PIRSF006293">
    <property type="entry name" value="ExsB"/>
    <property type="match status" value="1"/>
</dbReference>
<feature type="binding site" evidence="10">
    <location>
        <position position="220"/>
    </location>
    <ligand>
        <name>Zn(2+)</name>
        <dbReference type="ChEBI" id="CHEBI:29105"/>
    </ligand>
</feature>
<reference evidence="11 12" key="1">
    <citation type="submission" date="2017-07" db="EMBL/GenBank/DDBJ databases">
        <title>Complete genome sequence of Actinoalloteichus hoggarensis DSM 45943, type strain of Actinoalloteichus hoggarensis.</title>
        <authorList>
            <person name="Ruckert C."/>
            <person name="Nouioui I."/>
            <person name="Willmese J."/>
            <person name="van Wezel G."/>
            <person name="Klenk H.-P."/>
            <person name="Kalinowski J."/>
            <person name="Zotchev S.B."/>
        </authorList>
    </citation>
    <scope>NUCLEOTIDE SEQUENCE [LARGE SCALE GENOMIC DNA]</scope>
    <source>
        <strain evidence="11 12">DSM 45943</strain>
    </source>
</reference>
<evidence type="ECO:0000256" key="3">
    <source>
        <dbReference type="ARBA" id="ARBA00022723"/>
    </source>
</evidence>
<evidence type="ECO:0000313" key="12">
    <source>
        <dbReference type="Proteomes" id="UP000204221"/>
    </source>
</evidence>
<gene>
    <name evidence="10 11" type="primary">queC</name>
    <name evidence="11" type="ORF">AHOG_19790</name>
</gene>
<evidence type="ECO:0000256" key="6">
    <source>
        <dbReference type="ARBA" id="ARBA00022840"/>
    </source>
</evidence>
<dbReference type="CDD" id="cd01995">
    <property type="entry name" value="QueC-like"/>
    <property type="match status" value="1"/>
</dbReference>
<keyword evidence="10" id="KW-0671">Queuosine biosynthesis</keyword>
<comment type="pathway">
    <text evidence="1 10">Purine metabolism; 7-cyano-7-deazaguanine biosynthesis.</text>
</comment>
<evidence type="ECO:0000256" key="5">
    <source>
        <dbReference type="ARBA" id="ARBA00022833"/>
    </source>
</evidence>
<dbReference type="HAMAP" id="MF_01633">
    <property type="entry name" value="QueC"/>
    <property type="match status" value="1"/>
</dbReference>
<feature type="binding site" evidence="10">
    <location>
        <position position="217"/>
    </location>
    <ligand>
        <name>Zn(2+)</name>
        <dbReference type="ChEBI" id="CHEBI:29105"/>
    </ligand>
</feature>
<dbReference type="Proteomes" id="UP000204221">
    <property type="component" value="Chromosome"/>
</dbReference>
<sequence>MLDGVVAVFAEAYMLRPPRHAVLVASGGLDSTVLAYWLVACNSEVTMLSFDYGQRHRIELRHAAGIADLLAVEHQVVDLTSLASLLSGSALTDEAVTVPDGHYTEESMKATVVPNRNAIMLAVAVGLAVVRQADAVAFGAHAGDHTVYPDCRPAFVERFTEAARRGNEGFLPENFTVLAPFLSQSKTDIVKLGAALGVPFGKTWSCYRGATVHCGTCGTCVERAEAFAFAGVADPTCYAAGRCEE</sequence>
<dbReference type="GO" id="GO:0008616">
    <property type="term" value="P:tRNA queuosine(34) biosynthetic process"/>
    <property type="evidence" value="ECO:0007669"/>
    <property type="project" value="UniProtKB-UniRule"/>
</dbReference>
<dbReference type="SUPFAM" id="SSF52402">
    <property type="entry name" value="Adenine nucleotide alpha hydrolases-like"/>
    <property type="match status" value="1"/>
</dbReference>
<evidence type="ECO:0000256" key="9">
    <source>
        <dbReference type="ARBA" id="ARBA00047890"/>
    </source>
</evidence>
<dbReference type="PANTHER" id="PTHR42914:SF1">
    <property type="entry name" value="7-CYANO-7-DEAZAGUANINE SYNTHASE"/>
    <property type="match status" value="1"/>
</dbReference>
<comment type="cofactor">
    <cofactor evidence="10">
        <name>Zn(2+)</name>
        <dbReference type="ChEBI" id="CHEBI:29105"/>
    </cofactor>
    <text evidence="10">Binds 1 zinc ion per subunit.</text>
</comment>
<dbReference type="EC" id="6.3.4.20" evidence="8 10"/>
<evidence type="ECO:0000313" key="11">
    <source>
        <dbReference type="EMBL" id="ASO21576.1"/>
    </source>
</evidence>
<feature type="binding site" evidence="10">
    <location>
        <position position="206"/>
    </location>
    <ligand>
        <name>Zn(2+)</name>
        <dbReference type="ChEBI" id="CHEBI:29105"/>
    </ligand>
</feature>
<keyword evidence="2 10" id="KW-0436">Ligase</keyword>
<keyword evidence="4 10" id="KW-0547">Nucleotide-binding</keyword>
<dbReference type="KEGG" id="ahg:AHOG_19790"/>
<evidence type="ECO:0000256" key="1">
    <source>
        <dbReference type="ARBA" id="ARBA00005061"/>
    </source>
</evidence>
<organism evidence="11 12">
    <name type="scientific">Actinoalloteichus hoggarensis</name>
    <dbReference type="NCBI Taxonomy" id="1470176"/>
    <lineage>
        <taxon>Bacteria</taxon>
        <taxon>Bacillati</taxon>
        <taxon>Actinomycetota</taxon>
        <taxon>Actinomycetes</taxon>
        <taxon>Pseudonocardiales</taxon>
        <taxon>Pseudonocardiaceae</taxon>
        <taxon>Actinoalloteichus</taxon>
    </lineage>
</organism>
<keyword evidence="3 10" id="KW-0479">Metal-binding</keyword>
<evidence type="ECO:0000256" key="4">
    <source>
        <dbReference type="ARBA" id="ARBA00022741"/>
    </source>
</evidence>
<comment type="catalytic activity">
    <reaction evidence="9 10">
        <text>7-carboxy-7-carbaguanine + NH4(+) + 2 ATP = 7-cyano-7-carbaguanine + 2 AMP + 2 diphosphate + 2 H(+)</text>
        <dbReference type="Rhea" id="RHEA:27982"/>
        <dbReference type="ChEBI" id="CHEBI:15378"/>
        <dbReference type="ChEBI" id="CHEBI:28938"/>
        <dbReference type="ChEBI" id="CHEBI:30616"/>
        <dbReference type="ChEBI" id="CHEBI:33019"/>
        <dbReference type="ChEBI" id="CHEBI:45075"/>
        <dbReference type="ChEBI" id="CHEBI:61036"/>
        <dbReference type="ChEBI" id="CHEBI:456215"/>
        <dbReference type="EC" id="6.3.4.20"/>
    </reaction>
</comment>
<dbReference type="UniPathway" id="UPA00391"/>
<keyword evidence="6 10" id="KW-0067">ATP-binding</keyword>
<protein>
    <recommendedName>
        <fullName evidence="8 10">7-cyano-7-deazaguanine synthase</fullName>
        <ecNumber evidence="8 10">6.3.4.20</ecNumber>
    </recommendedName>
    <alternativeName>
        <fullName evidence="10">7-cyano-7-carbaguanine synthase</fullName>
    </alternativeName>
    <alternativeName>
        <fullName evidence="10">PreQ(0) synthase</fullName>
    </alternativeName>
    <alternativeName>
        <fullName evidence="10">Queuosine biosynthesis protein QueC</fullName>
    </alternativeName>
</protein>
<accession>A0A221W7H0</accession>
<feature type="binding site" evidence="10">
    <location>
        <begin position="25"/>
        <end position="35"/>
    </location>
    <ligand>
        <name>ATP</name>
        <dbReference type="ChEBI" id="CHEBI:30616"/>
    </ligand>
</feature>
<evidence type="ECO:0000256" key="7">
    <source>
        <dbReference type="ARBA" id="ARBA00037993"/>
    </source>
</evidence>
<evidence type="ECO:0000256" key="2">
    <source>
        <dbReference type="ARBA" id="ARBA00022598"/>
    </source>
</evidence>
<comment type="function">
    <text evidence="10">Catalyzes the ATP-dependent conversion of 7-carboxy-7-deazaguanine (CDG) to 7-cyano-7-deazaguanine (preQ(0)).</text>
</comment>
<dbReference type="AlphaFoldDB" id="A0A221W7H0"/>
<dbReference type="NCBIfam" id="TIGR00364">
    <property type="entry name" value="7-cyano-7-deazaguanine synthase QueC"/>
    <property type="match status" value="1"/>
</dbReference>
<evidence type="ECO:0000256" key="8">
    <source>
        <dbReference type="ARBA" id="ARBA00039149"/>
    </source>
</evidence>
<dbReference type="GO" id="GO:0008270">
    <property type="term" value="F:zinc ion binding"/>
    <property type="evidence" value="ECO:0007669"/>
    <property type="project" value="UniProtKB-UniRule"/>
</dbReference>
<dbReference type="EMBL" id="CP022521">
    <property type="protein sequence ID" value="ASO21576.1"/>
    <property type="molecule type" value="Genomic_DNA"/>
</dbReference>